<evidence type="ECO:0000256" key="2">
    <source>
        <dbReference type="ARBA" id="ARBA00023015"/>
    </source>
</evidence>
<keyword evidence="2" id="KW-0805">Transcription regulation</keyword>
<dbReference type="Proteomes" id="UP001161325">
    <property type="component" value="Unassembled WGS sequence"/>
</dbReference>
<dbReference type="GO" id="GO:0032993">
    <property type="term" value="C:protein-DNA complex"/>
    <property type="evidence" value="ECO:0007669"/>
    <property type="project" value="TreeGrafter"/>
</dbReference>
<comment type="caution">
    <text evidence="6">The sequence shown here is derived from an EMBL/GenBank/DDBJ whole genome shotgun (WGS) entry which is preliminary data.</text>
</comment>
<dbReference type="GO" id="GO:0003677">
    <property type="term" value="F:DNA binding"/>
    <property type="evidence" value="ECO:0007669"/>
    <property type="project" value="UniProtKB-KW"/>
</dbReference>
<dbReference type="InterPro" id="IPR036388">
    <property type="entry name" value="WH-like_DNA-bd_sf"/>
</dbReference>
<dbReference type="Pfam" id="PF00126">
    <property type="entry name" value="HTH_1"/>
    <property type="match status" value="1"/>
</dbReference>
<evidence type="ECO:0000259" key="5">
    <source>
        <dbReference type="PROSITE" id="PS50931"/>
    </source>
</evidence>
<proteinExistence type="inferred from homology"/>
<sequence>MELRHLRYLVAVAEDGRLGRAAARLHVAQSALSRQIQDLERELGVALFERTSRGLRLAPAGRAFLDHARRALAEVEAGRRAAQAAALEGAVLRLALPDWASAMRRVTAALDAFRRRTPGSTVELDPTPWPLHPAALREERIDVGFGIGAAASDFAPELDAVWLADESSSWALLPATHPLAPRAQVTLRELADLPLLVPGRDVNAALYDHMVDAARSGGVEPRIATAPPSFAAGVAFIAAGAGWTFVTQSTQQDPPPGTVVRRVEGVHRALGMFALHRAADARPVVRTFVECVAAEFAEARPTA</sequence>
<comment type="similarity">
    <text evidence="1">Belongs to the LysR transcriptional regulatory family.</text>
</comment>
<gene>
    <name evidence="6" type="ORF">rosag_14400</name>
</gene>
<dbReference type="AlphaFoldDB" id="A0AA37V295"/>
<feature type="domain" description="HTH lysR-type" evidence="5">
    <location>
        <begin position="1"/>
        <end position="58"/>
    </location>
</feature>
<dbReference type="Gene3D" id="1.10.10.10">
    <property type="entry name" value="Winged helix-like DNA-binding domain superfamily/Winged helix DNA-binding domain"/>
    <property type="match status" value="1"/>
</dbReference>
<dbReference type="InterPro" id="IPR000847">
    <property type="entry name" value="LysR_HTH_N"/>
</dbReference>
<dbReference type="PANTHER" id="PTHR30346">
    <property type="entry name" value="TRANSCRIPTIONAL DUAL REGULATOR HCAR-RELATED"/>
    <property type="match status" value="1"/>
</dbReference>
<dbReference type="EMBL" id="BRXS01000002">
    <property type="protein sequence ID" value="GLC24927.1"/>
    <property type="molecule type" value="Genomic_DNA"/>
</dbReference>
<dbReference type="SUPFAM" id="SSF46785">
    <property type="entry name" value="Winged helix' DNA-binding domain"/>
    <property type="match status" value="1"/>
</dbReference>
<keyword evidence="4" id="KW-0804">Transcription</keyword>
<evidence type="ECO:0000256" key="3">
    <source>
        <dbReference type="ARBA" id="ARBA00023125"/>
    </source>
</evidence>
<keyword evidence="3" id="KW-0238">DNA-binding</keyword>
<evidence type="ECO:0000256" key="1">
    <source>
        <dbReference type="ARBA" id="ARBA00009437"/>
    </source>
</evidence>
<name>A0AA37V295_9BACT</name>
<organism evidence="6 7">
    <name type="scientific">Roseisolibacter agri</name>
    <dbReference type="NCBI Taxonomy" id="2014610"/>
    <lineage>
        <taxon>Bacteria</taxon>
        <taxon>Pseudomonadati</taxon>
        <taxon>Gemmatimonadota</taxon>
        <taxon>Gemmatimonadia</taxon>
        <taxon>Gemmatimonadales</taxon>
        <taxon>Gemmatimonadaceae</taxon>
        <taxon>Roseisolibacter</taxon>
    </lineage>
</organism>
<dbReference type="CDD" id="cd08414">
    <property type="entry name" value="PBP2_LTTR_aromatics_like"/>
    <property type="match status" value="1"/>
</dbReference>
<dbReference type="InterPro" id="IPR005119">
    <property type="entry name" value="LysR_subst-bd"/>
</dbReference>
<dbReference type="RefSeq" id="WP_284349370.1">
    <property type="nucleotide sequence ID" value="NZ_BRXS01000002.1"/>
</dbReference>
<accession>A0AA37V295</accession>
<keyword evidence="7" id="KW-1185">Reference proteome</keyword>
<dbReference type="PANTHER" id="PTHR30346:SF28">
    <property type="entry name" value="HTH-TYPE TRANSCRIPTIONAL REGULATOR CYNR"/>
    <property type="match status" value="1"/>
</dbReference>
<evidence type="ECO:0000313" key="7">
    <source>
        <dbReference type="Proteomes" id="UP001161325"/>
    </source>
</evidence>
<protein>
    <submittedName>
        <fullName evidence="6">LysR family transcriptional regulator</fullName>
    </submittedName>
</protein>
<dbReference type="Gene3D" id="3.40.190.10">
    <property type="entry name" value="Periplasmic binding protein-like II"/>
    <property type="match status" value="2"/>
</dbReference>
<evidence type="ECO:0000313" key="6">
    <source>
        <dbReference type="EMBL" id="GLC24927.1"/>
    </source>
</evidence>
<reference evidence="6" key="1">
    <citation type="submission" date="2022-08" db="EMBL/GenBank/DDBJ databases">
        <title>Draft genome sequencing of Roseisolibacter agri AW1220.</title>
        <authorList>
            <person name="Tobiishi Y."/>
            <person name="Tonouchi A."/>
        </authorList>
    </citation>
    <scope>NUCLEOTIDE SEQUENCE</scope>
    <source>
        <strain evidence="6">AW1220</strain>
    </source>
</reference>
<dbReference type="FunFam" id="1.10.10.10:FF:000001">
    <property type="entry name" value="LysR family transcriptional regulator"/>
    <property type="match status" value="1"/>
</dbReference>
<dbReference type="PRINTS" id="PR00039">
    <property type="entry name" value="HTHLYSR"/>
</dbReference>
<evidence type="ECO:0000256" key="4">
    <source>
        <dbReference type="ARBA" id="ARBA00023163"/>
    </source>
</evidence>
<dbReference type="GO" id="GO:0003700">
    <property type="term" value="F:DNA-binding transcription factor activity"/>
    <property type="evidence" value="ECO:0007669"/>
    <property type="project" value="InterPro"/>
</dbReference>
<dbReference type="Pfam" id="PF03466">
    <property type="entry name" value="LysR_substrate"/>
    <property type="match status" value="1"/>
</dbReference>
<dbReference type="InterPro" id="IPR036390">
    <property type="entry name" value="WH_DNA-bd_sf"/>
</dbReference>
<dbReference type="PROSITE" id="PS50931">
    <property type="entry name" value="HTH_LYSR"/>
    <property type="match status" value="1"/>
</dbReference>
<dbReference type="SUPFAM" id="SSF53850">
    <property type="entry name" value="Periplasmic binding protein-like II"/>
    <property type="match status" value="1"/>
</dbReference>